<dbReference type="InterPro" id="IPR030568">
    <property type="entry name" value="KLHL38_BACK"/>
</dbReference>
<reference evidence="4" key="4">
    <citation type="submission" date="2025-09" db="UniProtKB">
        <authorList>
            <consortium name="Ensembl"/>
        </authorList>
    </citation>
    <scope>IDENTIFICATION</scope>
</reference>
<dbReference type="Pfam" id="PF24981">
    <property type="entry name" value="Beta-prop_ATRN-LZTR1"/>
    <property type="match status" value="1"/>
</dbReference>
<keyword evidence="2" id="KW-0677">Repeat</keyword>
<dbReference type="EMBL" id="AGCU01192215">
    <property type="status" value="NOT_ANNOTATED_CDS"/>
    <property type="molecule type" value="Genomic_DNA"/>
</dbReference>
<dbReference type="InterPro" id="IPR011333">
    <property type="entry name" value="SKP1/BTB/POZ_sf"/>
</dbReference>
<dbReference type="SMART" id="SM00875">
    <property type="entry name" value="BACK"/>
    <property type="match status" value="1"/>
</dbReference>
<dbReference type="PROSITE" id="PS50097">
    <property type="entry name" value="BTB"/>
    <property type="match status" value="1"/>
</dbReference>
<evidence type="ECO:0000256" key="1">
    <source>
        <dbReference type="ARBA" id="ARBA00022441"/>
    </source>
</evidence>
<dbReference type="CDD" id="cd18476">
    <property type="entry name" value="BACK_KLHL38"/>
    <property type="match status" value="1"/>
</dbReference>
<dbReference type="InterPro" id="IPR000210">
    <property type="entry name" value="BTB/POZ_dom"/>
</dbReference>
<dbReference type="KEGG" id="pss:102461042"/>
<dbReference type="InterPro" id="IPR006652">
    <property type="entry name" value="Kelch_1"/>
</dbReference>
<dbReference type="CTD" id="340359"/>
<dbReference type="HOGENOM" id="CLU_004253_14_6_1"/>
<dbReference type="SUPFAM" id="SSF117281">
    <property type="entry name" value="Kelch motif"/>
    <property type="match status" value="1"/>
</dbReference>
<evidence type="ECO:0000256" key="2">
    <source>
        <dbReference type="ARBA" id="ARBA00022737"/>
    </source>
</evidence>
<reference evidence="4" key="3">
    <citation type="submission" date="2025-08" db="UniProtKB">
        <authorList>
            <consortium name="Ensembl"/>
        </authorList>
    </citation>
    <scope>IDENTIFICATION</scope>
</reference>
<dbReference type="RefSeq" id="XP_006137543.1">
    <property type="nucleotide sequence ID" value="XM_006137481.4"/>
</dbReference>
<protein>
    <submittedName>
        <fullName evidence="4">Kelch like family member 38</fullName>
    </submittedName>
</protein>
<dbReference type="PANTHER" id="PTHR24412">
    <property type="entry name" value="KELCH PROTEIN"/>
    <property type="match status" value="1"/>
</dbReference>
<dbReference type="SUPFAM" id="SSF54695">
    <property type="entry name" value="POZ domain"/>
    <property type="match status" value="1"/>
</dbReference>
<dbReference type="Pfam" id="PF00651">
    <property type="entry name" value="BTB"/>
    <property type="match status" value="1"/>
</dbReference>
<feature type="domain" description="BTB" evidence="3">
    <location>
        <begin position="34"/>
        <end position="101"/>
    </location>
</feature>
<accession>K7FDZ0</accession>
<keyword evidence="5" id="KW-1185">Reference proteome</keyword>
<dbReference type="Gene3D" id="1.25.40.420">
    <property type="match status" value="1"/>
</dbReference>
<dbReference type="PIRSF" id="PIRSF037037">
    <property type="entry name" value="Kelch-like_protein_gigaxonin"/>
    <property type="match status" value="1"/>
</dbReference>
<dbReference type="Ensembl" id="ENSPSIT00000006287.1">
    <property type="protein sequence ID" value="ENSPSIP00000006250.1"/>
    <property type="gene ID" value="ENSPSIG00000005796.1"/>
</dbReference>
<dbReference type="Gene3D" id="3.30.710.10">
    <property type="entry name" value="Potassium Channel Kv1.1, Chain A"/>
    <property type="match status" value="1"/>
</dbReference>
<dbReference type="Pfam" id="PF07707">
    <property type="entry name" value="BACK"/>
    <property type="match status" value="1"/>
</dbReference>
<dbReference type="EMBL" id="AGCU01192216">
    <property type="status" value="NOT_ANNOTATED_CDS"/>
    <property type="molecule type" value="Genomic_DNA"/>
</dbReference>
<dbReference type="PANTHER" id="PTHR24412:SF462">
    <property type="entry name" value="KELCH-LIKE PROTEIN 38"/>
    <property type="match status" value="1"/>
</dbReference>
<reference evidence="5" key="1">
    <citation type="submission" date="2011-10" db="EMBL/GenBank/DDBJ databases">
        <authorList>
            <consortium name="Soft-shell Turtle Genome Consortium"/>
        </authorList>
    </citation>
    <scope>NUCLEOTIDE SEQUENCE [LARGE SCALE GENOMIC DNA]</scope>
    <source>
        <strain evidence="5">Daiwa-1</strain>
    </source>
</reference>
<sequence>MEEESAKDFLFTDQDFSSELLRQLNILRQKGMLTDVTLCTSEFEIPCHRNVLAASSPYFKAMFCNNFKESCQAKVDLKGIDFNILYQIVLYVYTGEILITPENVLYLMEATSMLQYIKLFQACSLYLQGQLTPDNCLSMIRFSEILNCQNLNKKAKEMALKCFPAVASSEDLKELCALELIDYLGDDELCAEEEQVFETLMVWIRHDLQTRQGYIQDLFKKVRLQYVHPTFLFHFIANDSLIQSSPACRSILESARRQMFSLYSTSTPDIKPMWHVPRRYSYQEFLIIIGGRKDNQTTTRDVLLYDEKTNQWLSLAKHPVRLYKASTVSLHSNIYVLGGMPVSNEKSPVSDHVYIFSLKLNQWRLVEPMLVPRYSHRSIAYKNYIFSIGGIGENQEILNSMERYDSIYNIWENMASMPVAVLHPAVAAKDQRIYLFGGEDIMQNPVRLIQVYHVSRNMWFRMETRMVKNVCAPAVVIGDRIIIVGGYTRRIIAYDTKANKFIKCADMKDRRMHHGAAVIKNKLYVTGGRCLTTDNTIQDSDSLDCYDPETDTWTSKGKLPHKLFDHGCLALQCVPCSNLL</sequence>
<dbReference type="GeneID" id="102461042"/>
<dbReference type="InterPro" id="IPR015915">
    <property type="entry name" value="Kelch-typ_b-propeller"/>
</dbReference>
<dbReference type="SMART" id="SM00225">
    <property type="entry name" value="BTB"/>
    <property type="match status" value="1"/>
</dbReference>
<dbReference type="Gene3D" id="2.120.10.80">
    <property type="entry name" value="Kelch-type beta propeller"/>
    <property type="match status" value="2"/>
</dbReference>
<dbReference type="AlphaFoldDB" id="K7FDZ0"/>
<reference evidence="5" key="2">
    <citation type="journal article" date="2013" name="Nat. Genet.">
        <title>The draft genomes of soft-shell turtle and green sea turtle yield insights into the development and evolution of the turtle-specific body plan.</title>
        <authorList>
            <person name="Wang Z."/>
            <person name="Pascual-Anaya J."/>
            <person name="Zadissa A."/>
            <person name="Li W."/>
            <person name="Niimura Y."/>
            <person name="Huang Z."/>
            <person name="Li C."/>
            <person name="White S."/>
            <person name="Xiong Z."/>
            <person name="Fang D."/>
            <person name="Wang B."/>
            <person name="Ming Y."/>
            <person name="Chen Y."/>
            <person name="Zheng Y."/>
            <person name="Kuraku S."/>
            <person name="Pignatelli M."/>
            <person name="Herrero J."/>
            <person name="Beal K."/>
            <person name="Nozawa M."/>
            <person name="Li Q."/>
            <person name="Wang J."/>
            <person name="Zhang H."/>
            <person name="Yu L."/>
            <person name="Shigenobu S."/>
            <person name="Wang J."/>
            <person name="Liu J."/>
            <person name="Flicek P."/>
            <person name="Searle S."/>
            <person name="Wang J."/>
            <person name="Kuratani S."/>
            <person name="Yin Y."/>
            <person name="Aken B."/>
            <person name="Zhang G."/>
            <person name="Irie N."/>
        </authorList>
    </citation>
    <scope>NUCLEOTIDE SEQUENCE [LARGE SCALE GENOMIC DNA]</scope>
    <source>
        <strain evidence="5">Daiwa-1</strain>
    </source>
</reference>
<name>K7FDZ0_PELSI</name>
<evidence type="ECO:0000313" key="5">
    <source>
        <dbReference type="Proteomes" id="UP000007267"/>
    </source>
</evidence>
<keyword evidence="1" id="KW-0880">Kelch repeat</keyword>
<dbReference type="SMART" id="SM00612">
    <property type="entry name" value="Kelch"/>
    <property type="match status" value="5"/>
</dbReference>
<dbReference type="GeneTree" id="ENSGT00940000157647"/>
<gene>
    <name evidence="4" type="primary">KLHL38</name>
</gene>
<dbReference type="FunFam" id="1.25.40.420:FF:000001">
    <property type="entry name" value="Kelch-like family member 12"/>
    <property type="match status" value="1"/>
</dbReference>
<evidence type="ECO:0000313" key="4">
    <source>
        <dbReference type="Ensembl" id="ENSPSIP00000006250.1"/>
    </source>
</evidence>
<dbReference type="InterPro" id="IPR011705">
    <property type="entry name" value="BACK"/>
</dbReference>
<dbReference type="eggNOG" id="KOG4441">
    <property type="taxonomic scope" value="Eukaryota"/>
</dbReference>
<dbReference type="EMBL" id="AGCU01192214">
    <property type="status" value="NOT_ANNOTATED_CDS"/>
    <property type="molecule type" value="Genomic_DNA"/>
</dbReference>
<dbReference type="InterPro" id="IPR056737">
    <property type="entry name" value="Beta-prop_ATRN-MKLN-like"/>
</dbReference>
<dbReference type="Proteomes" id="UP000007267">
    <property type="component" value="Unassembled WGS sequence"/>
</dbReference>
<dbReference type="InterPro" id="IPR017096">
    <property type="entry name" value="BTB-kelch_protein"/>
</dbReference>
<dbReference type="STRING" id="13735.ENSPSIP00000006250"/>
<dbReference type="OrthoDB" id="45365at2759"/>
<proteinExistence type="predicted"/>
<evidence type="ECO:0000259" key="3">
    <source>
        <dbReference type="PROSITE" id="PS50097"/>
    </source>
</evidence>
<organism evidence="4 5">
    <name type="scientific">Pelodiscus sinensis</name>
    <name type="common">Chinese softshell turtle</name>
    <name type="synonym">Trionyx sinensis</name>
    <dbReference type="NCBI Taxonomy" id="13735"/>
    <lineage>
        <taxon>Eukaryota</taxon>
        <taxon>Metazoa</taxon>
        <taxon>Chordata</taxon>
        <taxon>Craniata</taxon>
        <taxon>Vertebrata</taxon>
        <taxon>Euteleostomi</taxon>
        <taxon>Archelosauria</taxon>
        <taxon>Testudinata</taxon>
        <taxon>Testudines</taxon>
        <taxon>Cryptodira</taxon>
        <taxon>Trionychia</taxon>
        <taxon>Trionychidae</taxon>
        <taxon>Pelodiscus</taxon>
    </lineage>
</organism>
<dbReference type="OMA" id="EVALTCF"/>